<dbReference type="GO" id="GO:0140359">
    <property type="term" value="F:ABC-type transporter activity"/>
    <property type="evidence" value="ECO:0007669"/>
    <property type="project" value="InterPro"/>
</dbReference>
<organism evidence="6">
    <name type="scientific">Vibrio cholerae</name>
    <dbReference type="NCBI Taxonomy" id="666"/>
    <lineage>
        <taxon>Bacteria</taxon>
        <taxon>Pseudomonadati</taxon>
        <taxon>Pseudomonadota</taxon>
        <taxon>Gammaproteobacteria</taxon>
        <taxon>Vibrionales</taxon>
        <taxon>Vibrionaceae</taxon>
        <taxon>Vibrio</taxon>
    </lineage>
</organism>
<comment type="similarity">
    <text evidence="1">Belongs to the ABC transporter superfamily.</text>
</comment>
<dbReference type="Gene3D" id="2.70.50.60">
    <property type="entry name" value="abc- transporter (atp binding component) like domain"/>
    <property type="match status" value="1"/>
</dbReference>
<proteinExistence type="inferred from homology"/>
<dbReference type="InterPro" id="IPR003593">
    <property type="entry name" value="AAA+_ATPase"/>
</dbReference>
<dbReference type="SMART" id="SM00382">
    <property type="entry name" value="AAA"/>
    <property type="match status" value="1"/>
</dbReference>
<dbReference type="CDD" id="cd03220">
    <property type="entry name" value="ABC_KpsT_Wzt"/>
    <property type="match status" value="1"/>
</dbReference>
<dbReference type="InterPro" id="IPR003439">
    <property type="entry name" value="ABC_transporter-like_ATP-bd"/>
</dbReference>
<dbReference type="InterPro" id="IPR015860">
    <property type="entry name" value="ABC_transpr_TagH-like"/>
</dbReference>
<dbReference type="GO" id="GO:0016887">
    <property type="term" value="F:ATP hydrolysis activity"/>
    <property type="evidence" value="ECO:0007669"/>
    <property type="project" value="InterPro"/>
</dbReference>
<dbReference type="GO" id="GO:0005524">
    <property type="term" value="F:ATP binding"/>
    <property type="evidence" value="ECO:0007669"/>
    <property type="project" value="UniProtKB-KW"/>
</dbReference>
<dbReference type="InterPro" id="IPR029439">
    <property type="entry name" value="Wzt_C"/>
</dbReference>
<dbReference type="PANTHER" id="PTHR46743">
    <property type="entry name" value="TEICHOIC ACIDS EXPORT ATP-BINDING PROTEIN TAGH"/>
    <property type="match status" value="1"/>
</dbReference>
<dbReference type="RefSeq" id="WP_142740766.1">
    <property type="nucleotide sequence ID" value="NZ_JAACMK010000027.1"/>
</dbReference>
<dbReference type="Pfam" id="PF00005">
    <property type="entry name" value="ABC_tran"/>
    <property type="match status" value="1"/>
</dbReference>
<evidence type="ECO:0000256" key="4">
    <source>
        <dbReference type="ARBA" id="ARBA00022840"/>
    </source>
</evidence>
<keyword evidence="3" id="KW-0547">Nucleotide-binding</keyword>
<dbReference type="EMBL" id="DQ915177">
    <property type="protein sequence ID" value="ABI85330.1"/>
    <property type="molecule type" value="Genomic_DNA"/>
</dbReference>
<dbReference type="SUPFAM" id="SSF52540">
    <property type="entry name" value="P-loop containing nucleoside triphosphate hydrolases"/>
    <property type="match status" value="1"/>
</dbReference>
<dbReference type="CDD" id="cd10147">
    <property type="entry name" value="Wzt_C-like"/>
    <property type="match status" value="1"/>
</dbReference>
<evidence type="ECO:0000256" key="1">
    <source>
        <dbReference type="ARBA" id="ARBA00005417"/>
    </source>
</evidence>
<dbReference type="AlphaFoldDB" id="Q06BC4"/>
<dbReference type="Gene3D" id="3.40.50.300">
    <property type="entry name" value="P-loop containing nucleotide triphosphate hydrolases"/>
    <property type="match status" value="1"/>
</dbReference>
<gene>
    <name evidence="6" type="primary">wzt</name>
</gene>
<sequence>MSSKKACIEVKDISKCFQIYNKPSDRLKQFIVPKLPLIGKKYNCFYKEFWALKNISVEIKEGEVVGIIGQNGAGKSTLLQLICGTLNQTTGEVIKRGRISALLELGSGFNPEYSGRENVYLNASILGLSKKEIDEKFEDIEKFADIGSFIDQPVKSYSSGMYVRLAFSVAIHVEPSILIVDEALAVGDIRFQTKCLRAIDELKKGGTSIIFVTHSSGQIEALCDRVLWLHKGELLVSGEPSKVMRHYTNFMVHGIEPDLSETNESVDRKTLRECESTENTDAWVTITEANNIKGSDPYAIKKVCFIKEDMTPVHKITSTVSKVKVKLEVKTSEDIESPILAIGIFNSLNEPVIHFNSQNTEICINQLMKGQLREMEISFDMPGLRPGEYLLSVGLDAYESGINTIVSHVYDAWEFYVTPKVGKNSQGGYVQIEHETVSVLQ</sequence>
<dbReference type="InterPro" id="IPR050683">
    <property type="entry name" value="Bact_Polysacc_Export_ATP-bd"/>
</dbReference>
<dbReference type="PROSITE" id="PS50893">
    <property type="entry name" value="ABC_TRANSPORTER_2"/>
    <property type="match status" value="1"/>
</dbReference>
<reference evidence="6" key="1">
    <citation type="journal article" date="2007" name="BMC Microbiol.">
        <title>The capsule polysaccharide structure and biogenesis for non-O1 Vibrio cholerae NRT36S: genes are embedded in the LPS region.</title>
        <authorList>
            <person name="Chen Y."/>
            <person name="Bystricky P."/>
            <person name="Adeyeye J."/>
            <person name="Panigrahi P."/>
            <person name="Ali A."/>
            <person name="Johnson J.A."/>
            <person name="Bush C.A."/>
            <person name="Morris J.G.Jr."/>
            <person name="Stine O.C."/>
        </authorList>
    </citation>
    <scope>NUCLEOTIDE SEQUENCE</scope>
    <source>
        <strain evidence="6">NRT36S</strain>
    </source>
</reference>
<dbReference type="InterPro" id="IPR027417">
    <property type="entry name" value="P-loop_NTPase"/>
</dbReference>
<feature type="domain" description="ABC transporter" evidence="5">
    <location>
        <begin position="8"/>
        <end position="256"/>
    </location>
</feature>
<dbReference type="Pfam" id="PF14524">
    <property type="entry name" value="Wzt_C"/>
    <property type="match status" value="1"/>
</dbReference>
<evidence type="ECO:0000256" key="2">
    <source>
        <dbReference type="ARBA" id="ARBA00022448"/>
    </source>
</evidence>
<accession>Q06BC4</accession>
<name>Q06BC4_VIBCL</name>
<keyword evidence="2" id="KW-0813">Transport</keyword>
<evidence type="ECO:0000259" key="5">
    <source>
        <dbReference type="PROSITE" id="PS50893"/>
    </source>
</evidence>
<protein>
    <submittedName>
        <fullName evidence="6">ATPase component, ABC-type polysaccharide transport system</fullName>
    </submittedName>
</protein>
<evidence type="ECO:0000256" key="3">
    <source>
        <dbReference type="ARBA" id="ARBA00022741"/>
    </source>
</evidence>
<evidence type="ECO:0000313" key="6">
    <source>
        <dbReference type="EMBL" id="ABI85330.1"/>
    </source>
</evidence>
<dbReference type="GO" id="GO:0016020">
    <property type="term" value="C:membrane"/>
    <property type="evidence" value="ECO:0007669"/>
    <property type="project" value="InterPro"/>
</dbReference>
<keyword evidence="4" id="KW-0067">ATP-binding</keyword>
<dbReference type="PANTHER" id="PTHR46743:SF2">
    <property type="entry name" value="TEICHOIC ACIDS EXPORT ATP-BINDING PROTEIN TAGH"/>
    <property type="match status" value="1"/>
</dbReference>